<feature type="compositionally biased region" description="Acidic residues" evidence="2">
    <location>
        <begin position="479"/>
        <end position="489"/>
    </location>
</feature>
<keyword evidence="4" id="KW-1185">Reference proteome</keyword>
<evidence type="ECO:0000313" key="4">
    <source>
        <dbReference type="Proteomes" id="UP001151760"/>
    </source>
</evidence>
<reference evidence="3" key="1">
    <citation type="journal article" date="2022" name="Int. J. Mol. Sci.">
        <title>Draft Genome of Tanacetum Coccineum: Genomic Comparison of Closely Related Tanacetum-Family Plants.</title>
        <authorList>
            <person name="Yamashiro T."/>
            <person name="Shiraishi A."/>
            <person name="Nakayama K."/>
            <person name="Satake H."/>
        </authorList>
    </citation>
    <scope>NUCLEOTIDE SEQUENCE</scope>
</reference>
<evidence type="ECO:0000313" key="3">
    <source>
        <dbReference type="EMBL" id="GJS51289.1"/>
    </source>
</evidence>
<evidence type="ECO:0000256" key="1">
    <source>
        <dbReference type="SAM" id="Coils"/>
    </source>
</evidence>
<evidence type="ECO:0000256" key="2">
    <source>
        <dbReference type="SAM" id="MobiDB-lite"/>
    </source>
</evidence>
<gene>
    <name evidence="3" type="ORF">Tco_0624651</name>
</gene>
<organism evidence="3 4">
    <name type="scientific">Tanacetum coccineum</name>
    <dbReference type="NCBI Taxonomy" id="301880"/>
    <lineage>
        <taxon>Eukaryota</taxon>
        <taxon>Viridiplantae</taxon>
        <taxon>Streptophyta</taxon>
        <taxon>Embryophyta</taxon>
        <taxon>Tracheophyta</taxon>
        <taxon>Spermatophyta</taxon>
        <taxon>Magnoliopsida</taxon>
        <taxon>eudicotyledons</taxon>
        <taxon>Gunneridae</taxon>
        <taxon>Pentapetalae</taxon>
        <taxon>asterids</taxon>
        <taxon>campanulids</taxon>
        <taxon>Asterales</taxon>
        <taxon>Asteraceae</taxon>
        <taxon>Asteroideae</taxon>
        <taxon>Anthemideae</taxon>
        <taxon>Anthemidinae</taxon>
        <taxon>Tanacetum</taxon>
    </lineage>
</organism>
<accession>A0ABQ4WEK7</accession>
<dbReference type="Proteomes" id="UP001151760">
    <property type="component" value="Unassembled WGS sequence"/>
</dbReference>
<sequence length="650" mass="73783">MDGHGFSASWEAIGCGEPLYGHPCRWCTCERCGNDLRDGYCFLCHSRNGDSFTYDSTPNSFDNPPDFSYPPPQPQYVPYSCELCGNDAHYGYDCPPQVPFVYNQDPCFNQNFDYFPQTSPSFPQQYPCCEDYGGPHETFQCQPMNYYEPNPCYDSNYSSFDQIEPSQFPVIHQPPQETSMEILLDRENLMQSIETFLKKFDRISFREKPKVLLIAWDRFCEIKHTCGDKQQQELLRKLLKDVQNVKEELAKDINTPNWDRPAFYYDDDDDDDNDEESSIPLRDIIISGLPPCIAITPVLLTEEPVDSLKIEDEHLDTILATESDELIKSSVENLVLIPSESEDFSDIESECDVPDCDDSQTKFFSTFSNHLFDDSTSSDDESSYEEFNLIHNEDLDSTPKNNRFNTESYLLESLLNRDTLMASSPKIDSLFDEFAGELITIPPRISLPTFPIPVEDSDSLREEIDIFPGSNDSIPPGIESDDYDSEGDDNSTSLPDFESFHVDYPNSGDSTIDVVEDIPVDVPNILPTHPTLHMDFDFIPSHNDLGSDLDVSSPSGDRNKIYDPEICIEVESTRFLATLSPVIDTLLPFSSENEDKVFNHGVLASKKKSPPSSSHRGFKSSKLFHQKSPMLIYGEGIPILDVPFLHFYPP</sequence>
<feature type="coiled-coil region" evidence="1">
    <location>
        <begin position="228"/>
        <end position="255"/>
    </location>
</feature>
<name>A0ABQ4WEK7_9ASTR</name>
<comment type="caution">
    <text evidence="3">The sequence shown here is derived from an EMBL/GenBank/DDBJ whole genome shotgun (WGS) entry which is preliminary data.</text>
</comment>
<reference evidence="3" key="2">
    <citation type="submission" date="2022-01" db="EMBL/GenBank/DDBJ databases">
        <authorList>
            <person name="Yamashiro T."/>
            <person name="Shiraishi A."/>
            <person name="Satake H."/>
            <person name="Nakayama K."/>
        </authorList>
    </citation>
    <scope>NUCLEOTIDE SEQUENCE</scope>
</reference>
<dbReference type="EMBL" id="BQNB010008575">
    <property type="protein sequence ID" value="GJS51289.1"/>
    <property type="molecule type" value="Genomic_DNA"/>
</dbReference>
<proteinExistence type="predicted"/>
<feature type="region of interest" description="Disordered" evidence="2">
    <location>
        <begin position="467"/>
        <end position="495"/>
    </location>
</feature>
<evidence type="ECO:0008006" key="5">
    <source>
        <dbReference type="Google" id="ProtNLM"/>
    </source>
</evidence>
<protein>
    <recommendedName>
        <fullName evidence="5">CCHC-type domain-containing protein</fullName>
    </recommendedName>
</protein>
<keyword evidence="1" id="KW-0175">Coiled coil</keyword>